<accession>A0A2A7SA74</accession>
<evidence type="ECO:0000313" key="7">
    <source>
        <dbReference type="Proteomes" id="UP000220629"/>
    </source>
</evidence>
<dbReference type="SMART" id="SM00528">
    <property type="entry name" value="HNS"/>
    <property type="match status" value="1"/>
</dbReference>
<dbReference type="Proteomes" id="UP000220629">
    <property type="component" value="Unassembled WGS sequence"/>
</dbReference>
<gene>
    <name evidence="6" type="ORF">CRM94_17305</name>
</gene>
<dbReference type="RefSeq" id="WP_098153401.1">
    <property type="nucleotide sequence ID" value="NZ_PDDY01000003.1"/>
</dbReference>
<dbReference type="GO" id="GO:0003677">
    <property type="term" value="F:DNA binding"/>
    <property type="evidence" value="ECO:0007669"/>
    <property type="project" value="UniProtKB-KW"/>
</dbReference>
<dbReference type="PANTHER" id="PTHR38097:SF2">
    <property type="entry name" value="DNA-BINDING PROTEIN STPA"/>
    <property type="match status" value="1"/>
</dbReference>
<dbReference type="EMBL" id="PDDY01000003">
    <property type="protein sequence ID" value="PEH40471.1"/>
    <property type="molecule type" value="Genomic_DNA"/>
</dbReference>
<keyword evidence="4" id="KW-0238">DNA-binding</keyword>
<evidence type="ECO:0000313" key="6">
    <source>
        <dbReference type="EMBL" id="PEH40471.1"/>
    </source>
</evidence>
<dbReference type="InterPro" id="IPR027444">
    <property type="entry name" value="H-NS_C_dom"/>
</dbReference>
<dbReference type="AlphaFoldDB" id="A0A2A7SA74"/>
<keyword evidence="3" id="KW-0963">Cytoplasm</keyword>
<evidence type="ECO:0000256" key="3">
    <source>
        <dbReference type="ARBA" id="ARBA00022490"/>
    </source>
</evidence>
<name>A0A2A7SA74_BURGA</name>
<comment type="similarity">
    <text evidence="2">Belongs to the histone-like protein H-NS family.</text>
</comment>
<organism evidence="6 7">
    <name type="scientific">Burkholderia gladioli</name>
    <name type="common">Pseudomonas marginata</name>
    <name type="synonym">Phytomonas marginata</name>
    <dbReference type="NCBI Taxonomy" id="28095"/>
    <lineage>
        <taxon>Bacteria</taxon>
        <taxon>Pseudomonadati</taxon>
        <taxon>Pseudomonadota</taxon>
        <taxon>Betaproteobacteria</taxon>
        <taxon>Burkholderiales</taxon>
        <taxon>Burkholderiaceae</taxon>
        <taxon>Burkholderia</taxon>
    </lineage>
</organism>
<dbReference type="Pfam" id="PF00816">
    <property type="entry name" value="Histone_HNS"/>
    <property type="match status" value="1"/>
</dbReference>
<comment type="caution">
    <text evidence="6">The sequence shown here is derived from an EMBL/GenBank/DDBJ whole genome shotgun (WGS) entry which is preliminary data.</text>
</comment>
<proteinExistence type="inferred from homology"/>
<evidence type="ECO:0000256" key="2">
    <source>
        <dbReference type="ARBA" id="ARBA00010610"/>
    </source>
</evidence>
<comment type="subcellular location">
    <subcellularLocation>
        <location evidence="1">Cytoplasm</location>
        <location evidence="1">Nucleoid</location>
    </subcellularLocation>
</comment>
<reference evidence="7" key="1">
    <citation type="submission" date="2017-09" db="EMBL/GenBank/DDBJ databases">
        <title>FDA dAtabase for Regulatory Grade micrObial Sequences (FDA-ARGOS): Supporting development and validation of Infectious Disease Dx tests.</title>
        <authorList>
            <person name="Minogue T."/>
            <person name="Wolcott M."/>
            <person name="Wasieloski L."/>
            <person name="Aguilar W."/>
            <person name="Moore D."/>
            <person name="Tallon L."/>
            <person name="Sadzewicz L."/>
            <person name="Ott S."/>
            <person name="Zhao X."/>
            <person name="Nagaraj S."/>
            <person name="Vavikolanu K."/>
            <person name="Aluvathingal J."/>
            <person name="Nadendla S."/>
            <person name="Sichtig H."/>
        </authorList>
    </citation>
    <scope>NUCLEOTIDE SEQUENCE [LARGE SCALE GENOMIC DNA]</scope>
    <source>
        <strain evidence="7">FDAARGOS_390</strain>
    </source>
</reference>
<dbReference type="GO" id="GO:0009295">
    <property type="term" value="C:nucleoid"/>
    <property type="evidence" value="ECO:0007669"/>
    <property type="project" value="UniProtKB-SubCell"/>
</dbReference>
<dbReference type="SUPFAM" id="SSF81273">
    <property type="entry name" value="H-NS histone-like proteins"/>
    <property type="match status" value="1"/>
</dbReference>
<feature type="domain" description="DNA-binding protein H-NS-like C-terminal" evidence="5">
    <location>
        <begin position="57"/>
        <end position="96"/>
    </location>
</feature>
<dbReference type="Gene3D" id="4.10.430.30">
    <property type="match status" value="1"/>
</dbReference>
<sequence length="98" mass="10915">MTTKTYQELLEERNAIDAEIGAVFSAERAAALEKIKALMIEFKIKEADLSARRGPKKGSIGVVPPKYRDPNSGLTWSGRGKPPRWIAGKDRDEFRIVA</sequence>
<protein>
    <submittedName>
        <fullName evidence="6">Histone</fullName>
    </submittedName>
</protein>
<evidence type="ECO:0000259" key="5">
    <source>
        <dbReference type="SMART" id="SM00528"/>
    </source>
</evidence>
<evidence type="ECO:0000256" key="4">
    <source>
        <dbReference type="ARBA" id="ARBA00023125"/>
    </source>
</evidence>
<dbReference type="PANTHER" id="PTHR38097">
    <property type="match status" value="1"/>
</dbReference>
<evidence type="ECO:0000256" key="1">
    <source>
        <dbReference type="ARBA" id="ARBA00004453"/>
    </source>
</evidence>